<dbReference type="FunFam" id="3.30.70.270:FF:000001">
    <property type="entry name" value="Diguanylate cyclase domain protein"/>
    <property type="match status" value="1"/>
</dbReference>
<accession>A0AAE9HA74</accession>
<dbReference type="EMBL" id="CP095873">
    <property type="protein sequence ID" value="UPL21703.1"/>
    <property type="molecule type" value="Genomic_DNA"/>
</dbReference>
<dbReference type="AlphaFoldDB" id="A0AAE9HA74"/>
<reference evidence="9" key="1">
    <citation type="submission" date="2022-04" db="EMBL/GenBank/DDBJ databases">
        <title>Genomic mining of Alcaligenes faecalis D334 producing ectoin and derivatives.</title>
        <authorList>
            <person name="Doan V.T."/>
            <person name="Quach N.T."/>
            <person name="Vu T.-H.-N."/>
            <person name="Phi Q.-T."/>
        </authorList>
    </citation>
    <scope>NUCLEOTIDE SEQUENCE</scope>
    <source>
        <strain evidence="9">D334</strain>
    </source>
</reference>
<dbReference type="CDD" id="cd01949">
    <property type="entry name" value="GGDEF"/>
    <property type="match status" value="1"/>
</dbReference>
<dbReference type="PROSITE" id="PS50887">
    <property type="entry name" value="GGDEF"/>
    <property type="match status" value="1"/>
</dbReference>
<dbReference type="GO" id="GO:0052621">
    <property type="term" value="F:diguanylate cyclase activity"/>
    <property type="evidence" value="ECO:0007669"/>
    <property type="project" value="UniProtKB-EC"/>
</dbReference>
<keyword evidence="6" id="KW-0472">Membrane</keyword>
<dbReference type="GO" id="GO:1902201">
    <property type="term" value="P:negative regulation of bacterial-type flagellum-dependent cell motility"/>
    <property type="evidence" value="ECO:0007669"/>
    <property type="project" value="TreeGrafter"/>
</dbReference>
<dbReference type="Gene3D" id="3.30.450.20">
    <property type="entry name" value="PAS domain"/>
    <property type="match status" value="1"/>
</dbReference>
<evidence type="ECO:0000256" key="1">
    <source>
        <dbReference type="ARBA" id="ARBA00004651"/>
    </source>
</evidence>
<name>A0AAE9HA74_ALCFA</name>
<dbReference type="NCBIfam" id="TIGR00254">
    <property type="entry name" value="GGDEF"/>
    <property type="match status" value="1"/>
</dbReference>
<keyword evidence="5" id="KW-1133">Transmembrane helix</keyword>
<dbReference type="InterPro" id="IPR029787">
    <property type="entry name" value="Nucleotide_cyclase"/>
</dbReference>
<dbReference type="InterPro" id="IPR033479">
    <property type="entry name" value="dCache_1"/>
</dbReference>
<dbReference type="PANTHER" id="PTHR45138:SF9">
    <property type="entry name" value="DIGUANYLATE CYCLASE DGCM-RELATED"/>
    <property type="match status" value="1"/>
</dbReference>
<dbReference type="Pfam" id="PF02743">
    <property type="entry name" value="dCache_1"/>
    <property type="match status" value="1"/>
</dbReference>
<dbReference type="EC" id="2.7.7.65" evidence="2"/>
<keyword evidence="3" id="KW-1003">Cell membrane</keyword>
<evidence type="ECO:0000256" key="3">
    <source>
        <dbReference type="ARBA" id="ARBA00022475"/>
    </source>
</evidence>
<dbReference type="GO" id="GO:0043709">
    <property type="term" value="P:cell adhesion involved in single-species biofilm formation"/>
    <property type="evidence" value="ECO:0007669"/>
    <property type="project" value="TreeGrafter"/>
</dbReference>
<evidence type="ECO:0000256" key="7">
    <source>
        <dbReference type="ARBA" id="ARBA00034247"/>
    </source>
</evidence>
<evidence type="ECO:0000256" key="6">
    <source>
        <dbReference type="ARBA" id="ARBA00023136"/>
    </source>
</evidence>
<proteinExistence type="predicted"/>
<evidence type="ECO:0000256" key="4">
    <source>
        <dbReference type="ARBA" id="ARBA00022692"/>
    </source>
</evidence>
<dbReference type="GeneID" id="96775407"/>
<evidence type="ECO:0000313" key="10">
    <source>
        <dbReference type="Proteomes" id="UP000830925"/>
    </source>
</evidence>
<dbReference type="InterPro" id="IPR029151">
    <property type="entry name" value="Sensor-like_sf"/>
</dbReference>
<keyword evidence="9" id="KW-0548">Nucleotidyltransferase</keyword>
<dbReference type="SUPFAM" id="SSF55073">
    <property type="entry name" value="Nucleotide cyclase"/>
    <property type="match status" value="1"/>
</dbReference>
<dbReference type="InterPro" id="IPR050469">
    <property type="entry name" value="Diguanylate_Cyclase"/>
</dbReference>
<comment type="catalytic activity">
    <reaction evidence="7">
        <text>2 GTP = 3',3'-c-di-GMP + 2 diphosphate</text>
        <dbReference type="Rhea" id="RHEA:24898"/>
        <dbReference type="ChEBI" id="CHEBI:33019"/>
        <dbReference type="ChEBI" id="CHEBI:37565"/>
        <dbReference type="ChEBI" id="CHEBI:58805"/>
        <dbReference type="EC" id="2.7.7.65"/>
    </reaction>
</comment>
<dbReference type="InterPro" id="IPR000160">
    <property type="entry name" value="GGDEF_dom"/>
</dbReference>
<evidence type="ECO:0000313" key="9">
    <source>
        <dbReference type="EMBL" id="UPL21703.1"/>
    </source>
</evidence>
<gene>
    <name evidence="9" type="ORF">MXF72_01085</name>
</gene>
<organism evidence="9 10">
    <name type="scientific">Alcaligenes faecalis</name>
    <dbReference type="NCBI Taxonomy" id="511"/>
    <lineage>
        <taxon>Bacteria</taxon>
        <taxon>Pseudomonadati</taxon>
        <taxon>Pseudomonadota</taxon>
        <taxon>Betaproteobacteria</taxon>
        <taxon>Burkholderiales</taxon>
        <taxon>Alcaligenaceae</taxon>
        <taxon>Alcaligenes</taxon>
    </lineage>
</organism>
<dbReference type="SUPFAM" id="SSF103190">
    <property type="entry name" value="Sensory domain-like"/>
    <property type="match status" value="2"/>
</dbReference>
<dbReference type="SMART" id="SM00267">
    <property type="entry name" value="GGDEF"/>
    <property type="match status" value="1"/>
</dbReference>
<comment type="subcellular location">
    <subcellularLocation>
        <location evidence="1">Cell membrane</location>
        <topology evidence="1">Multi-pass membrane protein</topology>
    </subcellularLocation>
</comment>
<dbReference type="Proteomes" id="UP000830925">
    <property type="component" value="Chromosome"/>
</dbReference>
<feature type="domain" description="GGDEF" evidence="8">
    <location>
        <begin position="389"/>
        <end position="519"/>
    </location>
</feature>
<dbReference type="CDD" id="cd18773">
    <property type="entry name" value="PDC1_HK_sensor"/>
    <property type="match status" value="1"/>
</dbReference>
<evidence type="ECO:0000256" key="5">
    <source>
        <dbReference type="ARBA" id="ARBA00022989"/>
    </source>
</evidence>
<keyword evidence="4" id="KW-0812">Transmembrane</keyword>
<protein>
    <recommendedName>
        <fullName evidence="2">diguanylate cyclase</fullName>
        <ecNumber evidence="2">2.7.7.65</ecNumber>
    </recommendedName>
</protein>
<dbReference type="RefSeq" id="WP_035269803.1">
    <property type="nucleotide sequence ID" value="NZ_CP031747.1"/>
</dbReference>
<evidence type="ECO:0000259" key="8">
    <source>
        <dbReference type="PROSITE" id="PS50887"/>
    </source>
</evidence>
<dbReference type="Gene3D" id="3.30.70.270">
    <property type="match status" value="1"/>
</dbReference>
<dbReference type="Pfam" id="PF00990">
    <property type="entry name" value="GGDEF"/>
    <property type="match status" value="1"/>
</dbReference>
<evidence type="ECO:0000256" key="2">
    <source>
        <dbReference type="ARBA" id="ARBA00012528"/>
    </source>
</evidence>
<dbReference type="PANTHER" id="PTHR45138">
    <property type="entry name" value="REGULATORY COMPONENTS OF SENSORY TRANSDUCTION SYSTEM"/>
    <property type="match status" value="1"/>
</dbReference>
<keyword evidence="9" id="KW-0808">Transferase</keyword>
<sequence>MFFVDLRRLILLLATASSLLTMGYTLYGAYSAERSLLIEQALEKNRAYALKLASSTDAFIANLQQQLRYSANELSRSLNQGNEPMLRDEVRRLKEQNNSFNSVLILNTEGRVLANAPQQLNLLGTTLRGEGTQLALKTRKPVVSPPYLSATGRLLIFLSHPIFDAEGNYKGLVGGSIYLHEPNSLNALLGEHFYRDGSYIYVVDQHKRLIFHRDVARIGEVIHGNPAIDAVSQGESDALSLRNVKGVDMLAGFAPSNDVKWGVVVQSPTKVVLDELTVLLGKVLRNSIPFFLAVQILIWMLAMLIAKPLRQLARQAPHLDSAKASSRIEQVHAWYFESRQIKLAMLLGLKRVNRKMGVMDVERNTDPLTGLNNRRGMAVVLQQWKETDTPFSVLTVDIDHFKRVNDTYGHDVGDLVLSFLADTMRACTRDTDLICRVGGEEFCIFLPDQDVDQAVQLAERLRILISETNSPTGSPITISIGLAHWPLHAREHSTVLKLADEALYKAKRNGRNRVEICDPAASDAQSRSA</sequence>
<dbReference type="GO" id="GO:0005886">
    <property type="term" value="C:plasma membrane"/>
    <property type="evidence" value="ECO:0007669"/>
    <property type="project" value="UniProtKB-SubCell"/>
</dbReference>
<dbReference type="InterPro" id="IPR043128">
    <property type="entry name" value="Rev_trsase/Diguanyl_cyclase"/>
</dbReference>